<dbReference type="Proteomes" id="UP000076574">
    <property type="component" value="Unassembled WGS sequence"/>
</dbReference>
<evidence type="ECO:0000313" key="1">
    <source>
        <dbReference type="EMBL" id="KZD20997.1"/>
    </source>
</evidence>
<sequence>MSFEQWPAENCMSHGSAHGFNVDPRLLYDGPEFEEFCISVKGYLSARRDRGSCATCALSNLCQAGFEHQVSLVVDGEDPSLTKDCQTAPSELTPENLFSGLTDEQIAFVRVHVPGLNKESDNV</sequence>
<accession>A0A163XJJ3</accession>
<proteinExistence type="predicted"/>
<dbReference type="EMBL" id="LVYV01000054">
    <property type="protein sequence ID" value="KZD20997.1"/>
    <property type="molecule type" value="Genomic_DNA"/>
</dbReference>
<organism evidence="1 2">
    <name type="scientific">Tardiphaga robiniae</name>
    <dbReference type="NCBI Taxonomy" id="943830"/>
    <lineage>
        <taxon>Bacteria</taxon>
        <taxon>Pseudomonadati</taxon>
        <taxon>Pseudomonadota</taxon>
        <taxon>Alphaproteobacteria</taxon>
        <taxon>Hyphomicrobiales</taxon>
        <taxon>Nitrobacteraceae</taxon>
        <taxon>Tardiphaga</taxon>
    </lineage>
</organism>
<comment type="caution">
    <text evidence="1">The sequence shown here is derived from an EMBL/GenBank/DDBJ whole genome shotgun (WGS) entry which is preliminary data.</text>
</comment>
<dbReference type="STRING" id="943830.A4A58_17445"/>
<keyword evidence="2" id="KW-1185">Reference proteome</keyword>
<protein>
    <submittedName>
        <fullName evidence="1">Uncharacterized protein</fullName>
    </submittedName>
</protein>
<name>A0A163XJJ3_9BRAD</name>
<dbReference type="AlphaFoldDB" id="A0A163XJJ3"/>
<gene>
    <name evidence="1" type="ORF">A4A58_17445</name>
</gene>
<evidence type="ECO:0000313" key="2">
    <source>
        <dbReference type="Proteomes" id="UP000076574"/>
    </source>
</evidence>
<reference evidence="1 2" key="1">
    <citation type="submission" date="2016-03" db="EMBL/GenBank/DDBJ databases">
        <title>Microsymbionts genomes from the relict species Vavilovia formosa (Stev.) Fed.</title>
        <authorList>
            <person name="Kopat V."/>
            <person name="Chirak E."/>
            <person name="Kimeklis A."/>
            <person name="Andronov E."/>
        </authorList>
    </citation>
    <scope>NUCLEOTIDE SEQUENCE [LARGE SCALE GENOMIC DNA]</scope>
    <source>
        <strain evidence="1 2">Vaf07</strain>
    </source>
</reference>